<protein>
    <submittedName>
        <fullName evidence="6">L-threonine aldolase</fullName>
    </submittedName>
</protein>
<comment type="subunit">
    <text evidence="3">Homotetramer.</text>
</comment>
<dbReference type="GO" id="GO:0006567">
    <property type="term" value="P:L-threonine catabolic process"/>
    <property type="evidence" value="ECO:0007669"/>
    <property type="project" value="TreeGrafter"/>
</dbReference>
<dbReference type="InterPro" id="IPR015424">
    <property type="entry name" value="PyrdxlP-dep_Trfase"/>
</dbReference>
<comment type="cofactor">
    <cofactor evidence="1">
        <name>pyridoxal 5'-phosphate</name>
        <dbReference type="ChEBI" id="CHEBI:597326"/>
    </cofactor>
</comment>
<evidence type="ECO:0000313" key="6">
    <source>
        <dbReference type="EMBL" id="TDR19358.1"/>
    </source>
</evidence>
<evidence type="ECO:0000256" key="2">
    <source>
        <dbReference type="ARBA" id="ARBA00006966"/>
    </source>
</evidence>
<dbReference type="InterPro" id="IPR015422">
    <property type="entry name" value="PyrdxlP-dep_Trfase_small"/>
</dbReference>
<dbReference type="InterPro" id="IPR015421">
    <property type="entry name" value="PyrdxlP-dep_Trfase_major"/>
</dbReference>
<keyword evidence="7" id="KW-1185">Reference proteome</keyword>
<dbReference type="Gene3D" id="3.90.1150.10">
    <property type="entry name" value="Aspartate Aminotransferase, domain 1"/>
    <property type="match status" value="1"/>
</dbReference>
<evidence type="ECO:0000256" key="3">
    <source>
        <dbReference type="ARBA" id="ARBA00011881"/>
    </source>
</evidence>
<keyword evidence="4" id="KW-0663">Pyridoxal phosphate</keyword>
<dbReference type="GO" id="GO:0008732">
    <property type="term" value="F:L-allo-threonine aldolase activity"/>
    <property type="evidence" value="ECO:0007669"/>
    <property type="project" value="TreeGrafter"/>
</dbReference>
<dbReference type="Gene3D" id="3.40.640.10">
    <property type="entry name" value="Type I PLP-dependent aspartate aminotransferase-like (Major domain)"/>
    <property type="match status" value="1"/>
</dbReference>
<evidence type="ECO:0000259" key="5">
    <source>
        <dbReference type="Pfam" id="PF01212"/>
    </source>
</evidence>
<dbReference type="Pfam" id="PF01212">
    <property type="entry name" value="Beta_elim_lyase"/>
    <property type="match status" value="1"/>
</dbReference>
<proteinExistence type="inferred from homology"/>
<dbReference type="EMBL" id="SNZB01000004">
    <property type="protein sequence ID" value="TDR19358.1"/>
    <property type="molecule type" value="Genomic_DNA"/>
</dbReference>
<accession>A0A4R6XSP4</accession>
<sequence>MKSMRYLGMRHHSHQYWLNIMNQSAYKELANDNYNQGPLVAALENRVAHLLDKPKAMLFNKGTTCQLAALKTICQASKNNRVILHAKSHIAFDEQDAYQALMGLEGVILGTEAAPFTARDLKSIKHKAAVLTVELPLRRVGFKLTAWEELLKMRQWCDEHQVHFHMDGARLWESTHFYQRSLAEIAALFDSAYVSLYKGIGGISGALLVGSETFIAQCSVWRDRLGSNMYSTFPALITGLEGIDKNLPKIPSWVDRAQEINTLLNSIEAIKVNQADTNGFQLHVKGNKTQLNQQLNQLQQQYNLVLCKPFENMDNQDLLYTEIQVGAEHEKISNEEILAFFNQLFS</sequence>
<evidence type="ECO:0000313" key="7">
    <source>
        <dbReference type="Proteomes" id="UP000295724"/>
    </source>
</evidence>
<comment type="similarity">
    <text evidence="2">Belongs to the threonine aldolase family.</text>
</comment>
<feature type="domain" description="Aromatic amino acid beta-eliminating lyase/threonine aldolase" evidence="5">
    <location>
        <begin position="25"/>
        <end position="284"/>
    </location>
</feature>
<dbReference type="SUPFAM" id="SSF53383">
    <property type="entry name" value="PLP-dependent transferases"/>
    <property type="match status" value="1"/>
</dbReference>
<dbReference type="PANTHER" id="PTHR48097">
    <property type="entry name" value="L-THREONINE ALDOLASE-RELATED"/>
    <property type="match status" value="1"/>
</dbReference>
<dbReference type="InterPro" id="IPR001597">
    <property type="entry name" value="ArAA_b-elim_lyase/Thr_aldolase"/>
</dbReference>
<comment type="caution">
    <text evidence="6">The sequence shown here is derived from an EMBL/GenBank/DDBJ whole genome shotgun (WGS) entry which is preliminary data.</text>
</comment>
<reference evidence="6 7" key="1">
    <citation type="submission" date="2019-03" db="EMBL/GenBank/DDBJ databases">
        <title>Genomic Encyclopedia of Type Strains, Phase IV (KMG-IV): sequencing the most valuable type-strain genomes for metagenomic binning, comparative biology and taxonomic classification.</title>
        <authorList>
            <person name="Goeker M."/>
        </authorList>
    </citation>
    <scope>NUCLEOTIDE SEQUENCE [LARGE SCALE GENOMIC DNA]</scope>
    <source>
        <strain evidence="6 7">DSM 25488</strain>
    </source>
</reference>
<dbReference type="GO" id="GO:0006545">
    <property type="term" value="P:glycine biosynthetic process"/>
    <property type="evidence" value="ECO:0007669"/>
    <property type="project" value="TreeGrafter"/>
</dbReference>
<dbReference type="AlphaFoldDB" id="A0A4R6XSP4"/>
<gene>
    <name evidence="6" type="ORF">C8D91_1907</name>
</gene>
<dbReference type="PANTHER" id="PTHR48097:SF9">
    <property type="entry name" value="L-THREONINE ALDOLASE"/>
    <property type="match status" value="1"/>
</dbReference>
<dbReference type="GO" id="GO:0005829">
    <property type="term" value="C:cytosol"/>
    <property type="evidence" value="ECO:0007669"/>
    <property type="project" value="TreeGrafter"/>
</dbReference>
<dbReference type="RefSeq" id="WP_099020253.1">
    <property type="nucleotide sequence ID" value="NZ_NIHB01000007.1"/>
</dbReference>
<name>A0A4R6XSP4_9GAMM</name>
<organism evidence="6 7">
    <name type="scientific">Marinicella litoralis</name>
    <dbReference type="NCBI Taxonomy" id="644220"/>
    <lineage>
        <taxon>Bacteria</taxon>
        <taxon>Pseudomonadati</taxon>
        <taxon>Pseudomonadota</taxon>
        <taxon>Gammaproteobacteria</taxon>
        <taxon>Lysobacterales</taxon>
        <taxon>Marinicellaceae</taxon>
        <taxon>Marinicella</taxon>
    </lineage>
</organism>
<dbReference type="OrthoDB" id="9774495at2"/>
<evidence type="ECO:0000256" key="1">
    <source>
        <dbReference type="ARBA" id="ARBA00001933"/>
    </source>
</evidence>
<evidence type="ECO:0000256" key="4">
    <source>
        <dbReference type="ARBA" id="ARBA00022898"/>
    </source>
</evidence>
<dbReference type="Proteomes" id="UP000295724">
    <property type="component" value="Unassembled WGS sequence"/>
</dbReference>